<keyword evidence="2" id="KW-1185">Reference proteome</keyword>
<dbReference type="EMBL" id="CASHSV030000823">
    <property type="protein sequence ID" value="CAJ2677842.1"/>
    <property type="molecule type" value="Genomic_DNA"/>
</dbReference>
<dbReference type="Proteomes" id="UP001177021">
    <property type="component" value="Unassembled WGS sequence"/>
</dbReference>
<reference evidence="1" key="1">
    <citation type="submission" date="2023-10" db="EMBL/GenBank/DDBJ databases">
        <authorList>
            <person name="Rodriguez Cubillos JULIANA M."/>
            <person name="De Vega J."/>
        </authorList>
    </citation>
    <scope>NUCLEOTIDE SEQUENCE</scope>
</reference>
<evidence type="ECO:0000313" key="2">
    <source>
        <dbReference type="Proteomes" id="UP001177021"/>
    </source>
</evidence>
<name>A0ACB0M7G4_TRIPR</name>
<proteinExistence type="predicted"/>
<protein>
    <submittedName>
        <fullName evidence="1">Uncharacterized protein</fullName>
    </submittedName>
</protein>
<comment type="caution">
    <text evidence="1">The sequence shown here is derived from an EMBL/GenBank/DDBJ whole genome shotgun (WGS) entry which is preliminary data.</text>
</comment>
<accession>A0ACB0M7G4</accession>
<gene>
    <name evidence="1" type="ORF">MILVUS5_LOCUS40261</name>
</gene>
<sequence>MKFKRKRALEVPPKIRCFINCVAAVPLENIQEPLKNFAWEFDKVALWPFSFYISNSCFVDVFDSLVFIFSKQGDFHHWVDLFNHFDSFFEKYVKPRKDLQIDDDFLDSDPPFPREAVLQILRVIRIILDNCTNKHFYSSYEQHLSSLLSSTDPDVVEATLDTLATFLKKTIGKYSIRNASLNSKLFALAQGWGGKEEGLGLVASAVSNDCDPIAHDLGCALHFEFYAVNESESDKGVEPLVEGLQIIHLSDVHKCVETDLGLLHKLVTEYKVPSSLRFSLLTRLRFARAFGSLGSRQQYTCIRLYAFIVLIQACGDADDLVSFFNAEPGFINELISLLSYEDAILEKIRVLCLHSLAALCQDRSRQPSVLTALTSGGHRGILSSLMQKSINSVISDTSKWSVHFAEALLSLVTVLVSSSSGCSAMREAGFIPTLLPLLKDINPQHLHLVEKAVRILEAFMDYSNPAAALFRDLGGLDDTISRLKIEISHVENGGKQPDENSESSRSAHMVGGSSVCLDDLQPLYSEPLISYHRRSLMKALLRAISLGTYAPGNTTRIYGSEENVLPQCLCIIFRRAKDFGGGVFSLAATVLSDLIQKDPTCFPVLDAAGLPSAFLDAIMDDVLNSSEAITCIPQCLDALCLNSNGLQAVKDRNSLRCFVKVFTSRTYLRALTGDTPASLSSGLDELMRHASSLRGPGVDMLVEILETISKIGSAMDPSSLCHDPCSSTSAPMEMDGGDKNLILPDSMESSRPDNTEQINEPSSDVSTMNIESYLPDCVNNVARLLETILQNADTCRIFVEKKGIEAILQLFTMPLMPPSVSVGQSISVAFKNFSPQHYVSLARDVCSFLREHLKSTNEVLDSIGGTQLALIESAKQSKVLKHLSSLEGILALSVFLLKGTTAVVSELSTSDADVLKDIGRTYKEIIWQISLCNDSKTEEKKNNDQESDISQGPSSTVVERESDDDTNMQTVRYTNPVFARNGSHSMWSGERDFVSVVRSGEGLHRRTRQGIARMRGGRAAAARRLEALNIDSEASSSALETSSSQDSKKKSPDVLALEILNKLASTMRSFFTALVKGFTSPNRRRADSGSLSSASKALGTVLATNFLEALSFSGHSTYAGLETSLSVKCRYLGKVVDDMAALTFDSRRRSCYTAMVNNFYVHGTFKELLTTYEATSQLLWTLPCSTPSSDIDLGKKGEGAKLSHNIWLLYTLQSYCRLLEYFVNSSLLLSPTSASQTELLVQPVAIGLSIGLFPVPRDPEVFVRMLQSQVLDVILPVWNHPMFYSCSPGFISSIISLVTHVYSGVGDVKRNRSNILGSTNQRFIPPPPDEATIATIVEMGFSRARAEEALRRVETNSVEMAMEWLFSHADDPVQEDDELARALALSLGSSSETTKVDNVEKTIDVPTEEGHMKKPPVEDILAASVKLFHSSDSVAFQLSDLLVTLCNQNKGEDRPKVLSYLLQQLKLCPLDFSTDNCALGMLAHVITLLLFEDGSTREVAAQNGIISTIIDILTNLKGRPELGKELPVSKCISALLLILDQMLQSRPKTENTEAGTQTGSMPDSSGEHGSLQFPDTVAQEEKKIDGREKEHVVAFENVLGKSTGFATIDESHKLLDITCDLIKQHVPAVVMQAVLQLCARLTKTHALALKFLENGGLTALFSLPRNCFFPGYDTVVSAIVRHLLEDPQTLQSAMELEIRQTLSGNRHSGRVSPRSFLTSLAPVISRDPIVFMKAVAAVCQLETSGGRTVVVLSKEKEKEKSKSSSTDATNECLRISESKSHDGSGKYLKSHKKVPVNVTQVIDQLLEIVLKYPPMKGQEDSECESTLMDIDESNMKVKGKSKVEETVTLEPESERSTEMVKVIFVLKLLSDILLMYGHAVGVILRRDSEMCQFRGSNQPSGQNGIIHHVLHRLLSSVDKSTGPGDWRGKLSEKASWFLVVLCGRSGEGRKRVTNGLVKELMSFSNFESNSLKSSLSPDKRLFAFVDLVYSILSKNSSSGSLPGSGYSPEIAKSLIDGGIIKCLTSILQVVDLDHPDAPKFANLVLKGLECLSRAANASEQIFKSDVAEKRRSTGLNERSDDQITAPSVVETVAHDQNASSQEALRETMDNAHHQRTSQGDHHVDNPNQSGEQDMRVEEEDAIAQNPPVELGMDFMREEMGEDGVLHNPEQIEMTFHVENRVDNDMGDEDDDMGDDRDDGDDDDEDDDDGEDEDEDIAEDGGGMMSMADTDVEDHDDSGDEYNNEMFDVDDDDFHENRVIEVRWREALDGLDHLQMQILGQPGAAGGLIDVAAEPFEGVNVDDLFRLQSFERRRQTGRSSFERPASEINGFQHPLFVRPPQSGDFVSMWSSGGTSASRDSEAPSSGNLDAAHFYMFDAPILPYDHLSNSLFGDHMGSVAPPPLTDYSVGMGSLHLPGRRVLGNGRWTDDGQPQGGAQAAAIAQAVEGQFLVQMGTIASANSPTEQQVHNSEEQEKQSDALPSHDGPALNVGADSTCQQIAGQEQENGTEIIAQQINLSVDDATCEEGINVNFGVQDTGEGLQTDEPMSVQPLSLNIMPNGLDCTVNEINVTPSDNVAMPQEFVNSSIESSADVPTNNHNVPVVPMVCNGTSNVDVQPTNPELPGSDFETPNPSVCPASSVYGSVDVDMGSVDADGNQSGQPTIFEDRRDEMLSNQNTEVAPDDTQAGQTSVNNEASGTSTIDPTFLEALPEDLRAEVLASQQAQSIQPPVYAPPSGEDIDPEFLAALPPDIQAEVLAQQRAQRVAQQAEGHPVDMDNASIIATFPADLREEVLLTSSEAVLSALPSPLLAEAQILRDRAMSHYQARSLFGSSHRLNNRRNGLGFVRRPVMDRGVGVTIDRRSALTDTLKVKEIEGEPLLNANALKALIRLLRLAQPLGKGLLQRLLLNLCAHSLTRATLIYLLLDMIKPEVEGSVIRPVSLNSQRLYGCHSNTVYGRSQLMDGLPPLVFRRILEILTYLATNHSAIAKMLFHFDQSIIDSSNSSMTPVNGKGKEKVIEGEPSSKPPGTHVGSVPLVFFLKLLSQPLFLRSTAHLEQVMGLIQVIVDTAASKLESQSQSEKAITDTQNLSVNEAEKDPPLVELDSNQQDKHADTKPCHSNGKKNVDMYNVFLQLPQSDLRNVCSLLGREGLSDKMYMLAGEVLKKLAFIVPSHRKFFILELSESSHALTGSAVSELVTLQQTNMLGLSAGSMAGAAILRVLQALSSLISHNTTGDTDMESDVDLDQHDDKAIIWNLNTALEPLWQELSNCISAAEMQLGQSSFCPNMSNINVAENLHGSSTSPPLPPGTQRLLPFIEAFFVLCEKLQANESIMQQDHDNATAREVKESAGCSASMSGKFCGDSQRKLDGGVTFTRFAEKHRRLANAFIRQNPGLLEKSLSMMLKAPRLIDFDNKRAYFRSRIRQQHDQQLSGPLRISVRRAYILEDSYNQLRMRPTQDLKGRLNVQFQGEEGIDAGGLTREWYQLLSRVIFDKGALLFTTVGNNATFQPNPNSVYQTEHLSYFKFVGRVVGKALFDGQLLDVYFTRSFYKHILGVKVTYHDIEAVDPDYYKNLKWMLENDVSDIPDLTFSMDADEEKLILYEKNEVTDYELKPGGRNIRVTEETKHEYVDLVAEHLLTNAIRPQINSFLEGFNEMVPRELISIFNDKELELLISGLPEIDLDDLKANTEYTGYTVASNVVRWFWEVVKSFNKEDMARLLQFVTGTSKVPLEGFKALQGISGPQRFQIHKAYGAPDRLPSAHTCFNQLDLPEYTSKEQLQDRLLLAIHEASEGFGFG</sequence>
<organism evidence="1 2">
    <name type="scientific">Trifolium pratense</name>
    <name type="common">Red clover</name>
    <dbReference type="NCBI Taxonomy" id="57577"/>
    <lineage>
        <taxon>Eukaryota</taxon>
        <taxon>Viridiplantae</taxon>
        <taxon>Streptophyta</taxon>
        <taxon>Embryophyta</taxon>
        <taxon>Tracheophyta</taxon>
        <taxon>Spermatophyta</taxon>
        <taxon>Magnoliopsida</taxon>
        <taxon>eudicotyledons</taxon>
        <taxon>Gunneridae</taxon>
        <taxon>Pentapetalae</taxon>
        <taxon>rosids</taxon>
        <taxon>fabids</taxon>
        <taxon>Fabales</taxon>
        <taxon>Fabaceae</taxon>
        <taxon>Papilionoideae</taxon>
        <taxon>50 kb inversion clade</taxon>
        <taxon>NPAAA clade</taxon>
        <taxon>Hologalegina</taxon>
        <taxon>IRL clade</taxon>
        <taxon>Trifolieae</taxon>
        <taxon>Trifolium</taxon>
    </lineage>
</organism>
<evidence type="ECO:0000313" key="1">
    <source>
        <dbReference type="EMBL" id="CAJ2677842.1"/>
    </source>
</evidence>